<keyword evidence="2" id="KW-0547">Nucleotide-binding</keyword>
<evidence type="ECO:0000256" key="3">
    <source>
        <dbReference type="ARBA" id="ARBA00022840"/>
    </source>
</evidence>
<dbReference type="SUPFAM" id="SSF55681">
    <property type="entry name" value="Class II aaRS and biotin synthetases"/>
    <property type="match status" value="1"/>
</dbReference>
<dbReference type="InterPro" id="IPR004408">
    <property type="entry name" value="Biotin_CoA_COase_ligase"/>
</dbReference>
<proteinExistence type="inferred from homology"/>
<keyword evidence="1 5" id="KW-0436">Ligase</keyword>
<dbReference type="PANTHER" id="PTHR12835:SF5">
    <property type="entry name" value="BIOTIN--PROTEIN LIGASE"/>
    <property type="match status" value="1"/>
</dbReference>
<name>Q977S0_9ARCH</name>
<dbReference type="InterPro" id="IPR008988">
    <property type="entry name" value="Transcriptional_repressor_C"/>
</dbReference>
<dbReference type="GO" id="GO:0005524">
    <property type="term" value="F:ATP binding"/>
    <property type="evidence" value="ECO:0007669"/>
    <property type="project" value="UniProtKB-KW"/>
</dbReference>
<dbReference type="PROSITE" id="PS51733">
    <property type="entry name" value="BPL_LPL_CATALYTIC"/>
    <property type="match status" value="1"/>
</dbReference>
<dbReference type="SUPFAM" id="SSF46785">
    <property type="entry name" value="Winged helix' DNA-binding domain"/>
    <property type="match status" value="1"/>
</dbReference>
<dbReference type="GO" id="GO:0006355">
    <property type="term" value="P:regulation of DNA-templated transcription"/>
    <property type="evidence" value="ECO:0007669"/>
    <property type="project" value="InterPro"/>
</dbReference>
<dbReference type="InterPro" id="IPR003142">
    <property type="entry name" value="BPL_C"/>
</dbReference>
<keyword evidence="3" id="KW-0067">ATP-binding</keyword>
<dbReference type="Pfam" id="PF08279">
    <property type="entry name" value="HTH_11"/>
    <property type="match status" value="1"/>
</dbReference>
<evidence type="ECO:0000259" key="4">
    <source>
        <dbReference type="PROSITE" id="PS51733"/>
    </source>
</evidence>
<dbReference type="Gene3D" id="1.10.10.10">
    <property type="entry name" value="Winged helix-like DNA-binding domain superfamily/Winged helix DNA-binding domain"/>
    <property type="match status" value="1"/>
</dbReference>
<dbReference type="SUPFAM" id="SSF50037">
    <property type="entry name" value="C-terminal domain of transcriptional repressors"/>
    <property type="match status" value="1"/>
</dbReference>
<dbReference type="EMBL" id="U40238">
    <property type="protein sequence ID" value="AAK66800.1"/>
    <property type="molecule type" value="Genomic_DNA"/>
</dbReference>
<sequence>MPYTSFDNVGLVKVLSFFQTHDSEYLSGQDLSDVLKISRVAVWKHIKKIQTLGYKIESKQKLGYRLVDDTEKLLPWEITRDLKTKVIGKRIYYFEEIDSTQNFAKQIAYDKKENGTIIIAEKQTAGRGRLDRKWTSPKGGMWFSLIIHPKFDVSNSTLIPILSAVALSKSIKSVLGIKTEVKWPNDITMNGKKVAGMLVDASFQANNIDYLILGIGVNFDIDAKKLEKRLAKTPNFYGVNSLRKKDDKTPPKLLLKEFLLQFEEKLSQLDNGEKSKIVKEWTKRAAGIGKKITINTSNGKISGISQGIDNDGALKIKTRKETKKIFVGDVVLS</sequence>
<dbReference type="HAMAP" id="MF_00978">
    <property type="entry name" value="Bifunct_BirA"/>
    <property type="match status" value="1"/>
</dbReference>
<dbReference type="Pfam" id="PF02237">
    <property type="entry name" value="BPL_C"/>
    <property type="match status" value="1"/>
</dbReference>
<accession>Q977S0</accession>
<feature type="domain" description="BPL/LPL catalytic" evidence="4">
    <location>
        <begin position="69"/>
        <end position="270"/>
    </location>
</feature>
<organism evidence="5">
    <name type="scientific">uncultured crenarchaeote 4B7</name>
    <dbReference type="NCBI Taxonomy" id="44557"/>
    <lineage>
        <taxon>Archaea</taxon>
        <taxon>Nitrososphaerota</taxon>
        <taxon>Nitrososphaeria</taxon>
        <taxon>Nitrosopumilales</taxon>
        <taxon>environmental samples</taxon>
    </lineage>
</organism>
<evidence type="ECO:0000256" key="1">
    <source>
        <dbReference type="ARBA" id="ARBA00022598"/>
    </source>
</evidence>
<dbReference type="Pfam" id="PF03099">
    <property type="entry name" value="BPL_LplA_LipB"/>
    <property type="match status" value="1"/>
</dbReference>
<evidence type="ECO:0000313" key="5">
    <source>
        <dbReference type="EMBL" id="AAK66800.1"/>
    </source>
</evidence>
<dbReference type="InterPro" id="IPR036390">
    <property type="entry name" value="WH_DNA-bd_sf"/>
</dbReference>
<evidence type="ECO:0000256" key="2">
    <source>
        <dbReference type="ARBA" id="ARBA00022741"/>
    </source>
</evidence>
<dbReference type="InterPro" id="IPR013196">
    <property type="entry name" value="HTH_11"/>
</dbReference>
<dbReference type="InterPro" id="IPR030855">
    <property type="entry name" value="Bifunct_BirA"/>
</dbReference>
<protein>
    <submittedName>
        <fullName evidence="5">Bifunctional protein: biotin repressor/biotin [acetyl-CoA-carboxylase] ligase</fullName>
    </submittedName>
</protein>
<reference evidence="5" key="1">
    <citation type="journal article" date="2002" name="Appl. Environ. Microbiol.">
        <title>Comparative genomic analysis of archaeal genotypic variants in a single population and in two different oceanic provinces.</title>
        <authorList>
            <person name="Beja O."/>
            <person name="Koonin E.V."/>
            <person name="Aravind L."/>
            <person name="Taylor L.T."/>
            <person name="Seitz H."/>
            <person name="Stein J.L."/>
            <person name="Bensen D.C."/>
            <person name="Feldman R.A."/>
            <person name="Swanson R.V."/>
            <person name="DeLong E.F."/>
        </authorList>
    </citation>
    <scope>NUCLEOTIDE SEQUENCE</scope>
</reference>
<dbReference type="PANTHER" id="PTHR12835">
    <property type="entry name" value="BIOTIN PROTEIN LIGASE"/>
    <property type="match status" value="1"/>
</dbReference>
<dbReference type="GO" id="GO:0004077">
    <property type="term" value="F:biotin--[biotin carboxyl-carrier protein] ligase activity"/>
    <property type="evidence" value="ECO:0007669"/>
    <property type="project" value="InterPro"/>
</dbReference>
<dbReference type="AlphaFoldDB" id="Q977S0"/>
<dbReference type="InterPro" id="IPR004143">
    <property type="entry name" value="BPL_LPL_catalytic"/>
</dbReference>
<dbReference type="InterPro" id="IPR036388">
    <property type="entry name" value="WH-like_DNA-bd_sf"/>
</dbReference>
<dbReference type="InterPro" id="IPR045864">
    <property type="entry name" value="aa-tRNA-synth_II/BPL/LPL"/>
</dbReference>
<dbReference type="GO" id="GO:0005737">
    <property type="term" value="C:cytoplasm"/>
    <property type="evidence" value="ECO:0007669"/>
    <property type="project" value="TreeGrafter"/>
</dbReference>
<dbReference type="CDD" id="cd16442">
    <property type="entry name" value="BPL"/>
    <property type="match status" value="1"/>
</dbReference>
<dbReference type="Gene3D" id="3.30.930.10">
    <property type="entry name" value="Bira Bifunctional Protein, Domain 2"/>
    <property type="match status" value="1"/>
</dbReference>
<dbReference type="Gene3D" id="2.30.30.100">
    <property type="match status" value="1"/>
</dbReference>
<dbReference type="NCBIfam" id="TIGR00121">
    <property type="entry name" value="birA_ligase"/>
    <property type="match status" value="1"/>
</dbReference>